<evidence type="ECO:0000313" key="1">
    <source>
        <dbReference type="EMBL" id="OAP37903.1"/>
    </source>
</evidence>
<accession>A0A178XSW1</accession>
<proteinExistence type="predicted"/>
<protein>
    <submittedName>
        <fullName evidence="1">Uncharacterized protein</fullName>
    </submittedName>
</protein>
<comment type="caution">
    <text evidence="1">The sequence shown here is derived from an EMBL/GenBank/DDBJ whole genome shotgun (WGS) entry which is preliminary data.</text>
</comment>
<gene>
    <name evidence="1" type="ORF">AU381_14170</name>
</gene>
<dbReference type="RefSeq" id="WP_064243431.1">
    <property type="nucleotide sequence ID" value="NZ_LPUX01000062.1"/>
</dbReference>
<dbReference type="AlphaFoldDB" id="A0A178XSW1"/>
<dbReference type="STRING" id="1472378.AU381_14170"/>
<organism evidence="1 2">
    <name type="scientific">Sinorhizobium glycinis</name>
    <dbReference type="NCBI Taxonomy" id="1472378"/>
    <lineage>
        <taxon>Bacteria</taxon>
        <taxon>Pseudomonadati</taxon>
        <taxon>Pseudomonadota</taxon>
        <taxon>Alphaproteobacteria</taxon>
        <taxon>Hyphomicrobiales</taxon>
        <taxon>Rhizobiaceae</taxon>
        <taxon>Sinorhizobium/Ensifer group</taxon>
        <taxon>Sinorhizobium</taxon>
    </lineage>
</organism>
<reference evidence="1 2" key="1">
    <citation type="journal article" date="2016" name="Int. J. Syst. Evol. Microbiol.">
        <title>Ensifer glycinis sp. nov., an novel rhizobial species associated with Glycine spp.</title>
        <authorList>
            <person name="Yan H."/>
            <person name="Yan J."/>
            <person name="Sui X.H."/>
            <person name="Wang E.T."/>
            <person name="Chen W.X."/>
            <person name="Zhang X.X."/>
            <person name="Chen W.F."/>
        </authorList>
    </citation>
    <scope>NUCLEOTIDE SEQUENCE [LARGE SCALE GENOMIC DNA]</scope>
    <source>
        <strain evidence="1 2">CCBAU 23380</strain>
    </source>
</reference>
<keyword evidence="2" id="KW-1185">Reference proteome</keyword>
<dbReference type="EMBL" id="LPUX01000062">
    <property type="protein sequence ID" value="OAP37903.1"/>
    <property type="molecule type" value="Genomic_DNA"/>
</dbReference>
<sequence length="62" mass="7516">MRHMDIRKLEKSDTKHVWDVAEYCRRSGLHKAEERRLIKVLGRYASVHELQMNVVRPQTRTR</sequence>
<name>A0A178XSW1_9HYPH</name>
<dbReference type="Proteomes" id="UP000094025">
    <property type="component" value="Unassembled WGS sequence"/>
</dbReference>
<dbReference type="OrthoDB" id="8278685at2"/>
<evidence type="ECO:0000313" key="2">
    <source>
        <dbReference type="Proteomes" id="UP000094025"/>
    </source>
</evidence>